<sequence length="49" mass="5698">MYPCHFHTVSEMCCVFTECNGRDDRGREIIFHKISCLTHSNGCETLVFE</sequence>
<reference evidence="1" key="1">
    <citation type="submission" date="2014-11" db="EMBL/GenBank/DDBJ databases">
        <authorList>
            <person name="Amaro Gonzalez C."/>
        </authorList>
    </citation>
    <scope>NUCLEOTIDE SEQUENCE</scope>
</reference>
<dbReference type="EMBL" id="GBXM01056499">
    <property type="protein sequence ID" value="JAH52078.1"/>
    <property type="molecule type" value="Transcribed_RNA"/>
</dbReference>
<evidence type="ECO:0000313" key="1">
    <source>
        <dbReference type="EMBL" id="JAH52078.1"/>
    </source>
</evidence>
<accession>A0A0E9TH66</accession>
<protein>
    <submittedName>
        <fullName evidence="1">Uncharacterized protein</fullName>
    </submittedName>
</protein>
<organism evidence="1">
    <name type="scientific">Anguilla anguilla</name>
    <name type="common">European freshwater eel</name>
    <name type="synonym">Muraena anguilla</name>
    <dbReference type="NCBI Taxonomy" id="7936"/>
    <lineage>
        <taxon>Eukaryota</taxon>
        <taxon>Metazoa</taxon>
        <taxon>Chordata</taxon>
        <taxon>Craniata</taxon>
        <taxon>Vertebrata</taxon>
        <taxon>Euteleostomi</taxon>
        <taxon>Actinopterygii</taxon>
        <taxon>Neopterygii</taxon>
        <taxon>Teleostei</taxon>
        <taxon>Anguilliformes</taxon>
        <taxon>Anguillidae</taxon>
        <taxon>Anguilla</taxon>
    </lineage>
</organism>
<name>A0A0E9TH66_ANGAN</name>
<dbReference type="AlphaFoldDB" id="A0A0E9TH66"/>
<proteinExistence type="predicted"/>
<reference evidence="1" key="2">
    <citation type="journal article" date="2015" name="Fish Shellfish Immunol.">
        <title>Early steps in the European eel (Anguilla anguilla)-Vibrio vulnificus interaction in the gills: Role of the RtxA13 toxin.</title>
        <authorList>
            <person name="Callol A."/>
            <person name="Pajuelo D."/>
            <person name="Ebbesson L."/>
            <person name="Teles M."/>
            <person name="MacKenzie S."/>
            <person name="Amaro C."/>
        </authorList>
    </citation>
    <scope>NUCLEOTIDE SEQUENCE</scope>
</reference>